<feature type="region of interest" description="Disordered" evidence="1">
    <location>
        <begin position="1"/>
        <end position="53"/>
    </location>
</feature>
<reference evidence="2 3" key="1">
    <citation type="journal article" date="2021" name="BMC Genomics">
        <title>Datura genome reveals duplications of psychoactive alkaloid biosynthetic genes and high mutation rate following tissue culture.</title>
        <authorList>
            <person name="Rajewski A."/>
            <person name="Carter-House D."/>
            <person name="Stajich J."/>
            <person name="Litt A."/>
        </authorList>
    </citation>
    <scope>NUCLEOTIDE SEQUENCE [LARGE SCALE GENOMIC DNA]</scope>
    <source>
        <strain evidence="2">AR-01</strain>
    </source>
</reference>
<feature type="non-terminal residue" evidence="2">
    <location>
        <position position="1"/>
    </location>
</feature>
<name>A0ABS8TRL1_DATST</name>
<comment type="caution">
    <text evidence="2">The sequence shown here is derived from an EMBL/GenBank/DDBJ whole genome shotgun (WGS) entry which is preliminary data.</text>
</comment>
<evidence type="ECO:0000313" key="3">
    <source>
        <dbReference type="Proteomes" id="UP000823775"/>
    </source>
</evidence>
<organism evidence="2 3">
    <name type="scientific">Datura stramonium</name>
    <name type="common">Jimsonweed</name>
    <name type="synonym">Common thornapple</name>
    <dbReference type="NCBI Taxonomy" id="4076"/>
    <lineage>
        <taxon>Eukaryota</taxon>
        <taxon>Viridiplantae</taxon>
        <taxon>Streptophyta</taxon>
        <taxon>Embryophyta</taxon>
        <taxon>Tracheophyta</taxon>
        <taxon>Spermatophyta</taxon>
        <taxon>Magnoliopsida</taxon>
        <taxon>eudicotyledons</taxon>
        <taxon>Gunneridae</taxon>
        <taxon>Pentapetalae</taxon>
        <taxon>asterids</taxon>
        <taxon>lamiids</taxon>
        <taxon>Solanales</taxon>
        <taxon>Solanaceae</taxon>
        <taxon>Solanoideae</taxon>
        <taxon>Datureae</taxon>
        <taxon>Datura</taxon>
    </lineage>
</organism>
<proteinExistence type="predicted"/>
<feature type="compositionally biased region" description="Acidic residues" evidence="1">
    <location>
        <begin position="11"/>
        <end position="20"/>
    </location>
</feature>
<evidence type="ECO:0000313" key="2">
    <source>
        <dbReference type="EMBL" id="MCD7473177.1"/>
    </source>
</evidence>
<dbReference type="Proteomes" id="UP000823775">
    <property type="component" value="Unassembled WGS sequence"/>
</dbReference>
<feature type="compositionally biased region" description="Acidic residues" evidence="1">
    <location>
        <begin position="29"/>
        <end position="43"/>
    </location>
</feature>
<dbReference type="EMBL" id="JACEIK010001932">
    <property type="protein sequence ID" value="MCD7473177.1"/>
    <property type="molecule type" value="Genomic_DNA"/>
</dbReference>
<protein>
    <submittedName>
        <fullName evidence="2">Uncharacterized protein</fullName>
    </submittedName>
</protein>
<accession>A0ABS8TRL1</accession>
<gene>
    <name evidence="2" type="ORF">HAX54_014831</name>
</gene>
<sequence length="53" mass="5978">GLCNVRPGFEEPLDYDDATVEEQAKVDSDCESDDNEDDYDMEEAILGPTYDED</sequence>
<keyword evidence="3" id="KW-1185">Reference proteome</keyword>
<evidence type="ECO:0000256" key="1">
    <source>
        <dbReference type="SAM" id="MobiDB-lite"/>
    </source>
</evidence>